<proteinExistence type="inferred from homology"/>
<sequence>MQIFTRRRRLTAGLFAAAGALLALVPAGAAHAIANGTPVPEGQYRFSVKLTMTGIPTADGGRRNSACSGALIAPQWILTAGHCFRDADGVRVDRPVADLTTATVGRADLTGSNGHVATVIAVRQSPSNDIAVAKLDTPITDIRPIRLATTAPAVNSVVRLTGYGSTDGTVIVPATQLHTGQFTVTSVAATTLTVTGHAPQRDTSPCPYDSGAPYFVESRNRQPVLVSVESDGPDCPHSLDETTSRVDVVRRWIQTQVAKG</sequence>
<dbReference type="InterPro" id="IPR001314">
    <property type="entry name" value="Peptidase_S1A"/>
</dbReference>
<evidence type="ECO:0000313" key="5">
    <source>
        <dbReference type="EMBL" id="MFC4109570.1"/>
    </source>
</evidence>
<keyword evidence="2" id="KW-1015">Disulfide bond</keyword>
<dbReference type="InterPro" id="IPR009003">
    <property type="entry name" value="Peptidase_S1_PA"/>
</dbReference>
<name>A0ABV8KTT0_9ACTN</name>
<dbReference type="PRINTS" id="PR00722">
    <property type="entry name" value="CHYMOTRYPSIN"/>
</dbReference>
<gene>
    <name evidence="5" type="ORF">ACFOX0_27010</name>
</gene>
<dbReference type="RefSeq" id="WP_377551084.1">
    <property type="nucleotide sequence ID" value="NZ_JBHSBN010000026.1"/>
</dbReference>
<dbReference type="EMBL" id="JBHSBN010000026">
    <property type="protein sequence ID" value="MFC4109570.1"/>
    <property type="molecule type" value="Genomic_DNA"/>
</dbReference>
<dbReference type="PROSITE" id="PS50240">
    <property type="entry name" value="TRYPSIN_DOM"/>
    <property type="match status" value="1"/>
</dbReference>
<dbReference type="InterPro" id="IPR043504">
    <property type="entry name" value="Peptidase_S1_PA_chymotrypsin"/>
</dbReference>
<dbReference type="InterPro" id="IPR018114">
    <property type="entry name" value="TRYPSIN_HIS"/>
</dbReference>
<evidence type="ECO:0000259" key="4">
    <source>
        <dbReference type="PROSITE" id="PS50240"/>
    </source>
</evidence>
<evidence type="ECO:0000256" key="3">
    <source>
        <dbReference type="SAM" id="SignalP"/>
    </source>
</evidence>
<keyword evidence="3" id="KW-0732">Signal</keyword>
<feature type="domain" description="Peptidase S1" evidence="4">
    <location>
        <begin position="33"/>
        <end position="258"/>
    </location>
</feature>
<evidence type="ECO:0000313" key="6">
    <source>
        <dbReference type="Proteomes" id="UP001595868"/>
    </source>
</evidence>
<accession>A0ABV8KTT0</accession>
<dbReference type="SUPFAM" id="SSF50494">
    <property type="entry name" value="Trypsin-like serine proteases"/>
    <property type="match status" value="1"/>
</dbReference>
<dbReference type="PROSITE" id="PS51318">
    <property type="entry name" value="TAT"/>
    <property type="match status" value="1"/>
</dbReference>
<feature type="chain" id="PRO_5046634545" evidence="3">
    <location>
        <begin position="33"/>
        <end position="260"/>
    </location>
</feature>
<protein>
    <submittedName>
        <fullName evidence="5">S1 family peptidase</fullName>
    </submittedName>
</protein>
<evidence type="ECO:0000256" key="1">
    <source>
        <dbReference type="ARBA" id="ARBA00007664"/>
    </source>
</evidence>
<dbReference type="Gene3D" id="2.40.10.10">
    <property type="entry name" value="Trypsin-like serine proteases"/>
    <property type="match status" value="1"/>
</dbReference>
<dbReference type="Pfam" id="PF00089">
    <property type="entry name" value="Trypsin"/>
    <property type="match status" value="1"/>
</dbReference>
<feature type="signal peptide" evidence="3">
    <location>
        <begin position="1"/>
        <end position="32"/>
    </location>
</feature>
<keyword evidence="6" id="KW-1185">Reference proteome</keyword>
<dbReference type="PROSITE" id="PS00134">
    <property type="entry name" value="TRYPSIN_HIS"/>
    <property type="match status" value="1"/>
</dbReference>
<reference evidence="6" key="1">
    <citation type="journal article" date="2019" name="Int. J. Syst. Evol. Microbiol.">
        <title>The Global Catalogue of Microorganisms (GCM) 10K type strain sequencing project: providing services to taxonomists for standard genome sequencing and annotation.</title>
        <authorList>
            <consortium name="The Broad Institute Genomics Platform"/>
            <consortium name="The Broad Institute Genome Sequencing Center for Infectious Disease"/>
            <person name="Wu L."/>
            <person name="Ma J."/>
        </authorList>
    </citation>
    <scope>NUCLEOTIDE SEQUENCE [LARGE SCALE GENOMIC DNA]</scope>
    <source>
        <strain evidence="6">2902at01</strain>
    </source>
</reference>
<evidence type="ECO:0000256" key="2">
    <source>
        <dbReference type="ARBA" id="ARBA00023157"/>
    </source>
</evidence>
<dbReference type="SMART" id="SM00020">
    <property type="entry name" value="Tryp_SPc"/>
    <property type="match status" value="1"/>
</dbReference>
<organism evidence="5 6">
    <name type="scientific">Micromonospora zhanjiangensis</name>
    <dbReference type="NCBI Taxonomy" id="1522057"/>
    <lineage>
        <taxon>Bacteria</taxon>
        <taxon>Bacillati</taxon>
        <taxon>Actinomycetota</taxon>
        <taxon>Actinomycetes</taxon>
        <taxon>Micromonosporales</taxon>
        <taxon>Micromonosporaceae</taxon>
        <taxon>Micromonospora</taxon>
    </lineage>
</organism>
<dbReference type="InterPro" id="IPR001254">
    <property type="entry name" value="Trypsin_dom"/>
</dbReference>
<dbReference type="Proteomes" id="UP001595868">
    <property type="component" value="Unassembled WGS sequence"/>
</dbReference>
<dbReference type="PANTHER" id="PTHR24276">
    <property type="entry name" value="POLYSERASE-RELATED"/>
    <property type="match status" value="1"/>
</dbReference>
<comment type="similarity">
    <text evidence="1">Belongs to the peptidase S1 family.</text>
</comment>
<dbReference type="InterPro" id="IPR050430">
    <property type="entry name" value="Peptidase_S1"/>
</dbReference>
<dbReference type="InterPro" id="IPR006311">
    <property type="entry name" value="TAT_signal"/>
</dbReference>
<dbReference type="PANTHER" id="PTHR24276:SF98">
    <property type="entry name" value="FI18310P1-RELATED"/>
    <property type="match status" value="1"/>
</dbReference>
<comment type="caution">
    <text evidence="5">The sequence shown here is derived from an EMBL/GenBank/DDBJ whole genome shotgun (WGS) entry which is preliminary data.</text>
</comment>